<dbReference type="EMBL" id="MFSR01000089">
    <property type="protein sequence ID" value="OGI37561.1"/>
    <property type="molecule type" value="Genomic_DNA"/>
</dbReference>
<proteinExistence type="inferred from homology"/>
<evidence type="ECO:0000256" key="3">
    <source>
        <dbReference type="ARBA" id="ARBA00022618"/>
    </source>
</evidence>
<keyword evidence="5" id="KW-1133">Transmembrane helix</keyword>
<evidence type="ECO:0000256" key="6">
    <source>
        <dbReference type="ARBA" id="ARBA00023136"/>
    </source>
</evidence>
<evidence type="ECO:0000256" key="4">
    <source>
        <dbReference type="ARBA" id="ARBA00022692"/>
    </source>
</evidence>
<evidence type="ECO:0000256" key="7">
    <source>
        <dbReference type="ARBA" id="ARBA00023306"/>
    </source>
</evidence>
<keyword evidence="7" id="KW-0131">Cell cycle</keyword>
<organism evidence="9 10">
    <name type="scientific">Candidatus Muproteobacteria bacterium RBG_16_64_10</name>
    <dbReference type="NCBI Taxonomy" id="1817757"/>
    <lineage>
        <taxon>Bacteria</taxon>
        <taxon>Pseudomonadati</taxon>
        <taxon>Pseudomonadota</taxon>
        <taxon>Candidatus Muproteobacteria</taxon>
    </lineage>
</organism>
<dbReference type="PANTHER" id="PTHR37479:SF1">
    <property type="entry name" value="CELL DIVISION PROTEIN FTSL"/>
    <property type="match status" value="1"/>
</dbReference>
<dbReference type="HAMAP" id="MF_00910">
    <property type="entry name" value="FtsL"/>
    <property type="match status" value="1"/>
</dbReference>
<evidence type="ECO:0000256" key="2">
    <source>
        <dbReference type="ARBA" id="ARBA00022475"/>
    </source>
</evidence>
<dbReference type="PANTHER" id="PTHR37479">
    <property type="entry name" value="CELL DIVISION PROTEIN FTSL"/>
    <property type="match status" value="1"/>
</dbReference>
<dbReference type="Proteomes" id="UP000179334">
    <property type="component" value="Unassembled WGS sequence"/>
</dbReference>
<name>A0A1F6SX85_9PROT</name>
<evidence type="ECO:0000256" key="8">
    <source>
        <dbReference type="NCBIfam" id="TIGR02209"/>
    </source>
</evidence>
<keyword evidence="4" id="KW-0812">Transmembrane</keyword>
<gene>
    <name evidence="9" type="ORF">A2V91_01630</name>
</gene>
<comment type="caution">
    <text evidence="9">The sequence shown here is derived from an EMBL/GenBank/DDBJ whole genome shotgun (WGS) entry which is preliminary data.</text>
</comment>
<dbReference type="Pfam" id="PF04999">
    <property type="entry name" value="FtsL"/>
    <property type="match status" value="1"/>
</dbReference>
<dbReference type="InterPro" id="IPR011922">
    <property type="entry name" value="Cell_div_FtsL"/>
</dbReference>
<evidence type="ECO:0000256" key="1">
    <source>
        <dbReference type="ARBA" id="ARBA00004401"/>
    </source>
</evidence>
<keyword evidence="6" id="KW-0472">Membrane</keyword>
<dbReference type="GO" id="GO:0032153">
    <property type="term" value="C:cell division site"/>
    <property type="evidence" value="ECO:0007669"/>
    <property type="project" value="TreeGrafter"/>
</dbReference>
<dbReference type="NCBIfam" id="TIGR02209">
    <property type="entry name" value="ftsL_broad"/>
    <property type="match status" value="1"/>
</dbReference>
<sequence length="85" mass="9552">LLLALMASAIAVVQLKHETRQRFVELQALQAQRDALNVEWGQLLLEEGAWSQHRRVEVLARTRIGMSVPDPRNVAVVRLSGDQTP</sequence>
<evidence type="ECO:0000313" key="10">
    <source>
        <dbReference type="Proteomes" id="UP000179334"/>
    </source>
</evidence>
<dbReference type="GO" id="GO:0043093">
    <property type="term" value="P:FtsZ-dependent cytokinesis"/>
    <property type="evidence" value="ECO:0007669"/>
    <property type="project" value="TreeGrafter"/>
</dbReference>
<feature type="non-terminal residue" evidence="9">
    <location>
        <position position="1"/>
    </location>
</feature>
<comment type="subcellular location">
    <subcellularLocation>
        <location evidence="1">Cell membrane</location>
        <topology evidence="1">Single-pass type II membrane protein</topology>
    </subcellularLocation>
</comment>
<evidence type="ECO:0000256" key="5">
    <source>
        <dbReference type="ARBA" id="ARBA00022989"/>
    </source>
</evidence>
<reference evidence="9 10" key="1">
    <citation type="journal article" date="2016" name="Nat. Commun.">
        <title>Thousands of microbial genomes shed light on interconnected biogeochemical processes in an aquifer system.</title>
        <authorList>
            <person name="Anantharaman K."/>
            <person name="Brown C.T."/>
            <person name="Hug L.A."/>
            <person name="Sharon I."/>
            <person name="Castelle C.J."/>
            <person name="Probst A.J."/>
            <person name="Thomas B.C."/>
            <person name="Singh A."/>
            <person name="Wilkins M.J."/>
            <person name="Karaoz U."/>
            <person name="Brodie E.L."/>
            <person name="Williams K.H."/>
            <person name="Hubbard S.S."/>
            <person name="Banfield J.F."/>
        </authorList>
    </citation>
    <scope>NUCLEOTIDE SEQUENCE [LARGE SCALE GENOMIC DNA]</scope>
</reference>
<dbReference type="GO" id="GO:0005886">
    <property type="term" value="C:plasma membrane"/>
    <property type="evidence" value="ECO:0007669"/>
    <property type="project" value="UniProtKB-SubCell"/>
</dbReference>
<dbReference type="AlphaFoldDB" id="A0A1F6SX85"/>
<keyword evidence="2" id="KW-1003">Cell membrane</keyword>
<accession>A0A1F6SX85</accession>
<protein>
    <recommendedName>
        <fullName evidence="8">Cell division protein FtsL</fullName>
    </recommendedName>
</protein>
<keyword evidence="3 9" id="KW-0132">Cell division</keyword>
<evidence type="ECO:0000313" key="9">
    <source>
        <dbReference type="EMBL" id="OGI37561.1"/>
    </source>
</evidence>